<protein>
    <submittedName>
        <fullName evidence="3">Anthranilate phosphoribosyltransferase</fullName>
    </submittedName>
</protein>
<gene>
    <name evidence="3" type="ORF">ACFQHR_10775</name>
</gene>
<keyword evidence="1 3" id="KW-0328">Glycosyltransferase</keyword>
<dbReference type="Gene3D" id="3.40.1030.10">
    <property type="entry name" value="Nucleoside phosphorylase/phosphoribosyltransferase catalytic domain"/>
    <property type="match status" value="1"/>
</dbReference>
<keyword evidence="4" id="KW-1185">Reference proteome</keyword>
<dbReference type="Proteomes" id="UP001596405">
    <property type="component" value="Unassembled WGS sequence"/>
</dbReference>
<sequence length="427" mass="47195">MIVKPHTTLHNPLVEGIKVVGIGKHGSKPLSTALINEITQYLQEAETIAIQKGAFFGSLLAKGVTPEEQQLLLALCPSAQKNVEQLYDALCPDAPAEMQPIGLRLLQKETLSQAEAKQLGLFLFSDNTGESFRGMAASMLRIRYETEEEYAGLLEAANACFRSVFQKTPPKRQNHLIQLAEPFDGVEHSYMITPLLAQAFQQQGFQTVVSLGRSSGPKLSLNSLDIYEGLGKPFLQGNLDLEQTSSEYGWALHQADVAPTLDQWVERRRLIFKRPFLATLEKVLNPCQANILITSVFHLTYIDKMITLSGMAGFEGVIVLKRGLEGTLAPSIAKASGIVCAARQPDGSFLKRSFEANQEELLPFRAEADDIVDDLKTDENLRLTIQYSQYGSTGNIDFDKRVQLALRLYQQGLDWLTSHLAPSATLS</sequence>
<evidence type="ECO:0000313" key="4">
    <source>
        <dbReference type="Proteomes" id="UP001596405"/>
    </source>
</evidence>
<evidence type="ECO:0000256" key="2">
    <source>
        <dbReference type="ARBA" id="ARBA00022679"/>
    </source>
</evidence>
<comment type="caution">
    <text evidence="3">The sequence shown here is derived from an EMBL/GenBank/DDBJ whole genome shotgun (WGS) entry which is preliminary data.</text>
</comment>
<reference evidence="4" key="1">
    <citation type="journal article" date="2019" name="Int. J. Syst. Evol. Microbiol.">
        <title>The Global Catalogue of Microorganisms (GCM) 10K type strain sequencing project: providing services to taxonomists for standard genome sequencing and annotation.</title>
        <authorList>
            <consortium name="The Broad Institute Genomics Platform"/>
            <consortium name="The Broad Institute Genome Sequencing Center for Infectious Disease"/>
            <person name="Wu L."/>
            <person name="Ma J."/>
        </authorList>
    </citation>
    <scope>NUCLEOTIDE SEQUENCE [LARGE SCALE GENOMIC DNA]</scope>
    <source>
        <strain evidence="4">CGMCC 4.7393</strain>
    </source>
</reference>
<organism evidence="3 4">
    <name type="scientific">Rufibacter roseus</name>
    <dbReference type="NCBI Taxonomy" id="1567108"/>
    <lineage>
        <taxon>Bacteria</taxon>
        <taxon>Pseudomonadati</taxon>
        <taxon>Bacteroidota</taxon>
        <taxon>Cytophagia</taxon>
        <taxon>Cytophagales</taxon>
        <taxon>Hymenobacteraceae</taxon>
        <taxon>Rufibacter</taxon>
    </lineage>
</organism>
<dbReference type="InterPro" id="IPR036320">
    <property type="entry name" value="Glycosyl_Trfase_fam3_N_dom_sf"/>
</dbReference>
<evidence type="ECO:0000313" key="3">
    <source>
        <dbReference type="EMBL" id="MFC6998111.1"/>
    </source>
</evidence>
<dbReference type="SUPFAM" id="SSF47648">
    <property type="entry name" value="Nucleoside phosphorylase/phosphoribosyltransferase N-terminal domain"/>
    <property type="match status" value="1"/>
</dbReference>
<dbReference type="EMBL" id="JBHSYQ010000004">
    <property type="protein sequence ID" value="MFC6998111.1"/>
    <property type="molecule type" value="Genomic_DNA"/>
</dbReference>
<dbReference type="InterPro" id="IPR035902">
    <property type="entry name" value="Nuc_phospho_transferase"/>
</dbReference>
<dbReference type="SUPFAM" id="SSF52418">
    <property type="entry name" value="Nucleoside phosphorylase/phosphoribosyltransferase catalytic domain"/>
    <property type="match status" value="1"/>
</dbReference>
<dbReference type="GO" id="GO:0016757">
    <property type="term" value="F:glycosyltransferase activity"/>
    <property type="evidence" value="ECO:0007669"/>
    <property type="project" value="UniProtKB-KW"/>
</dbReference>
<accession>A0ABW2DP02</accession>
<name>A0ABW2DP02_9BACT</name>
<keyword evidence="2" id="KW-0808">Transferase</keyword>
<evidence type="ECO:0000256" key="1">
    <source>
        <dbReference type="ARBA" id="ARBA00022676"/>
    </source>
</evidence>
<proteinExistence type="predicted"/>
<dbReference type="RefSeq" id="WP_066621621.1">
    <property type="nucleotide sequence ID" value="NZ_JBHSYQ010000004.1"/>
</dbReference>